<proteinExistence type="predicted"/>
<sequence length="121" mass="13041">MNPSVAQPVTAPAADPLDTLEQALQAERQALLSHDVDALLDSTQAKLRALRLVESQPLRGNDPARVSALSELNRANSILLARRRREVNWALRHLGRVESTGVYDAGGQSGARPQVRCLGVG</sequence>
<keyword evidence="2" id="KW-1185">Reference proteome</keyword>
<evidence type="ECO:0008006" key="3">
    <source>
        <dbReference type="Google" id="ProtNLM"/>
    </source>
</evidence>
<gene>
    <name evidence="1" type="ORF">LYB30171_00698</name>
</gene>
<name>A0ABM8UDG6_9GAMM</name>
<dbReference type="Proteomes" id="UP000680116">
    <property type="component" value="Chromosome"/>
</dbReference>
<organism evidence="1 2">
    <name type="scientific">Novilysobacter luteus</name>
    <dbReference type="NCBI Taxonomy" id="2822368"/>
    <lineage>
        <taxon>Bacteria</taxon>
        <taxon>Pseudomonadati</taxon>
        <taxon>Pseudomonadota</taxon>
        <taxon>Gammaproteobacteria</taxon>
        <taxon>Lysobacterales</taxon>
        <taxon>Lysobacteraceae</taxon>
        <taxon>Novilysobacter</taxon>
    </lineage>
</organism>
<reference evidence="1 2" key="1">
    <citation type="submission" date="2021-04" db="EMBL/GenBank/DDBJ databases">
        <authorList>
            <person name="Rodrigo-Torres L."/>
            <person name="Arahal R. D."/>
            <person name="Lucena T."/>
        </authorList>
    </citation>
    <scope>NUCLEOTIDE SEQUENCE [LARGE SCALE GENOMIC DNA]</scope>
    <source>
        <strain evidence="1 2">CECT 30171</strain>
    </source>
</reference>
<evidence type="ECO:0000313" key="1">
    <source>
        <dbReference type="EMBL" id="CAG4970276.1"/>
    </source>
</evidence>
<dbReference type="EMBL" id="OU015430">
    <property type="protein sequence ID" value="CAG4970276.1"/>
    <property type="molecule type" value="Genomic_DNA"/>
</dbReference>
<accession>A0ABM8UDG6</accession>
<evidence type="ECO:0000313" key="2">
    <source>
        <dbReference type="Proteomes" id="UP000680116"/>
    </source>
</evidence>
<protein>
    <recommendedName>
        <fullName evidence="3">Flagellar protein FlgN</fullName>
    </recommendedName>
</protein>